<dbReference type="InterPro" id="IPR038261">
    <property type="entry name" value="GPP34-like_sf"/>
</dbReference>
<dbReference type="Proteomes" id="UP001500620">
    <property type="component" value="Unassembled WGS sequence"/>
</dbReference>
<dbReference type="InterPro" id="IPR008628">
    <property type="entry name" value="GPP34-like"/>
</dbReference>
<keyword evidence="4" id="KW-0472">Membrane</keyword>
<dbReference type="EMBL" id="BAABAT010000125">
    <property type="protein sequence ID" value="GAA4264265.1"/>
    <property type="molecule type" value="Genomic_DNA"/>
</dbReference>
<feature type="region of interest" description="Disordered" evidence="5">
    <location>
        <begin position="1"/>
        <end position="25"/>
    </location>
</feature>
<keyword evidence="2" id="KW-0333">Golgi apparatus</keyword>
<keyword evidence="7" id="KW-1185">Reference proteome</keyword>
<name>A0ABP8DW74_9ACTN</name>
<proteinExistence type="predicted"/>
<dbReference type="Gene3D" id="1.10.3630.10">
    <property type="entry name" value="yeast vps74-n-term truncation variant domain like"/>
    <property type="match status" value="1"/>
</dbReference>
<evidence type="ECO:0000256" key="3">
    <source>
        <dbReference type="ARBA" id="ARBA00023121"/>
    </source>
</evidence>
<gene>
    <name evidence="6" type="ORF">GCM10022255_116290</name>
</gene>
<evidence type="ECO:0000256" key="5">
    <source>
        <dbReference type="SAM" id="MobiDB-lite"/>
    </source>
</evidence>
<keyword evidence="3" id="KW-0446">Lipid-binding</keyword>
<accession>A0ABP8DW74</accession>
<comment type="caution">
    <text evidence="6">The sequence shown here is derived from an EMBL/GenBank/DDBJ whole genome shotgun (WGS) entry which is preliminary data.</text>
</comment>
<evidence type="ECO:0000313" key="6">
    <source>
        <dbReference type="EMBL" id="GAA4264265.1"/>
    </source>
</evidence>
<evidence type="ECO:0000256" key="1">
    <source>
        <dbReference type="ARBA" id="ARBA00004255"/>
    </source>
</evidence>
<dbReference type="Pfam" id="PF05719">
    <property type="entry name" value="GPP34"/>
    <property type="match status" value="1"/>
</dbReference>
<organism evidence="6 7">
    <name type="scientific">Dactylosporangium darangshiense</name>
    <dbReference type="NCBI Taxonomy" id="579108"/>
    <lineage>
        <taxon>Bacteria</taxon>
        <taxon>Bacillati</taxon>
        <taxon>Actinomycetota</taxon>
        <taxon>Actinomycetes</taxon>
        <taxon>Micromonosporales</taxon>
        <taxon>Micromonosporaceae</taxon>
        <taxon>Dactylosporangium</taxon>
    </lineage>
</organism>
<reference evidence="7" key="1">
    <citation type="journal article" date="2019" name="Int. J. Syst. Evol. Microbiol.">
        <title>The Global Catalogue of Microorganisms (GCM) 10K type strain sequencing project: providing services to taxonomists for standard genome sequencing and annotation.</title>
        <authorList>
            <consortium name="The Broad Institute Genomics Platform"/>
            <consortium name="The Broad Institute Genome Sequencing Center for Infectious Disease"/>
            <person name="Wu L."/>
            <person name="Ma J."/>
        </authorList>
    </citation>
    <scope>NUCLEOTIDE SEQUENCE [LARGE SCALE GENOMIC DNA]</scope>
    <source>
        <strain evidence="7">JCM 17441</strain>
    </source>
</reference>
<sequence>MYPNSSAVPAALPGSFSVPPAGQPDAADQLVRGDLDATRLADSPMRVNPAVGSDARSLGPAYNANLPDGTLSHRPARQASTLSPLGPPAEYAQVQPPLPPSGHRAGPGAEHWFSPPQESTSAPARHSDVAPRGPTAEHGYLGRQAAYGTAPTPSGDRAQLSAGDTAGSYDTDGPVWAGSGGSARRDGPLYEPAGINWGGTDPALSSRWQPSKPAGRHHHVAREREAPLVADDFFCISHHAYRGHRLVAAEVLGLGLASMLLGELWWDNRIDLWQGMVIPKPRAESRMPISALTFQIEESIRGEQSTRTIEDMLRYLAIDAEVRVGERMLARNQVVRVRARVGLSLFKQELFVPVTPNEWEWVGLSVATALNQRRPLDPLDLHLAGLAIVTNLFGQLMGEYDGAERLPPLLRGLPEPVRHLMAVTRRVVQDRAETGV</sequence>
<evidence type="ECO:0000256" key="4">
    <source>
        <dbReference type="ARBA" id="ARBA00023136"/>
    </source>
</evidence>
<evidence type="ECO:0000313" key="7">
    <source>
        <dbReference type="Proteomes" id="UP001500620"/>
    </source>
</evidence>
<evidence type="ECO:0000256" key="2">
    <source>
        <dbReference type="ARBA" id="ARBA00023034"/>
    </source>
</evidence>
<comment type="subcellular location">
    <subcellularLocation>
        <location evidence="1">Golgi apparatus membrane</location>
        <topology evidence="1">Peripheral membrane protein</topology>
        <orientation evidence="1">Cytoplasmic side</orientation>
    </subcellularLocation>
</comment>
<protein>
    <submittedName>
        <fullName evidence="6">Uncharacterized protein</fullName>
    </submittedName>
</protein>
<feature type="region of interest" description="Disordered" evidence="5">
    <location>
        <begin position="45"/>
        <end position="173"/>
    </location>
</feature>